<sequence>MTAAAFAAAKVADGSNDWFRTHGRSSASDEDEDDGEEGDDDETNAISDGDSGKSSGLISRVQRFFERLTKTAEKANFDGKKSDSIVDQDSKERVIYMIDSLIAQTSIVLRNVSLRVECQLGLPGLNRASGITLCFQYLSLSNQSAAGQSFTGGHRNESDSRGLKDHHWKSGSQGDASSHTSHDGWSWMWPWGHTRKQCKPTVARYYFILCVVRFGLHF</sequence>
<evidence type="ECO:0000256" key="1">
    <source>
        <dbReference type="SAM" id="MobiDB-lite"/>
    </source>
</evidence>
<name>A0A183AT48_9TREM</name>
<dbReference type="WBParaSite" id="ECPE_0001016501-mRNA-1">
    <property type="protein sequence ID" value="ECPE_0001016501-mRNA-1"/>
    <property type="gene ID" value="ECPE_0001016501"/>
</dbReference>
<feature type="compositionally biased region" description="Acidic residues" evidence="1">
    <location>
        <begin position="28"/>
        <end position="43"/>
    </location>
</feature>
<dbReference type="AlphaFoldDB" id="A0A183AT48"/>
<feature type="compositionally biased region" description="Basic and acidic residues" evidence="1">
    <location>
        <begin position="154"/>
        <end position="165"/>
    </location>
</feature>
<dbReference type="OrthoDB" id="6283882at2759"/>
<dbReference type="Proteomes" id="UP000272942">
    <property type="component" value="Unassembled WGS sequence"/>
</dbReference>
<feature type="region of interest" description="Disordered" evidence="1">
    <location>
        <begin position="16"/>
        <end position="55"/>
    </location>
</feature>
<proteinExistence type="predicted"/>
<evidence type="ECO:0000313" key="3">
    <source>
        <dbReference type="Proteomes" id="UP000272942"/>
    </source>
</evidence>
<keyword evidence="3" id="KW-1185">Reference proteome</keyword>
<evidence type="ECO:0000313" key="2">
    <source>
        <dbReference type="EMBL" id="VDP86533.1"/>
    </source>
</evidence>
<reference evidence="2 3" key="2">
    <citation type="submission" date="2018-11" db="EMBL/GenBank/DDBJ databases">
        <authorList>
            <consortium name="Pathogen Informatics"/>
        </authorList>
    </citation>
    <scope>NUCLEOTIDE SEQUENCE [LARGE SCALE GENOMIC DNA]</scope>
    <source>
        <strain evidence="2 3">Egypt</strain>
    </source>
</reference>
<accession>A0A183AT48</accession>
<evidence type="ECO:0000313" key="4">
    <source>
        <dbReference type="WBParaSite" id="ECPE_0001016501-mRNA-1"/>
    </source>
</evidence>
<dbReference type="EMBL" id="UZAN01048558">
    <property type="protein sequence ID" value="VDP86533.1"/>
    <property type="molecule type" value="Genomic_DNA"/>
</dbReference>
<gene>
    <name evidence="2" type="ORF">ECPE_LOCUS10133</name>
</gene>
<feature type="region of interest" description="Disordered" evidence="1">
    <location>
        <begin position="149"/>
        <end position="178"/>
    </location>
</feature>
<reference evidence="4" key="1">
    <citation type="submission" date="2016-06" db="UniProtKB">
        <authorList>
            <consortium name="WormBaseParasite"/>
        </authorList>
    </citation>
    <scope>IDENTIFICATION</scope>
</reference>
<protein>
    <submittedName>
        <fullName evidence="4">EIF-3c_N domain-containing protein</fullName>
    </submittedName>
</protein>
<organism evidence="4">
    <name type="scientific">Echinostoma caproni</name>
    <dbReference type="NCBI Taxonomy" id="27848"/>
    <lineage>
        <taxon>Eukaryota</taxon>
        <taxon>Metazoa</taxon>
        <taxon>Spiralia</taxon>
        <taxon>Lophotrochozoa</taxon>
        <taxon>Platyhelminthes</taxon>
        <taxon>Trematoda</taxon>
        <taxon>Digenea</taxon>
        <taxon>Plagiorchiida</taxon>
        <taxon>Echinostomata</taxon>
        <taxon>Echinostomatoidea</taxon>
        <taxon>Echinostomatidae</taxon>
        <taxon>Echinostoma</taxon>
    </lineage>
</organism>